<feature type="compositionally biased region" description="Basic and acidic residues" evidence="4">
    <location>
        <begin position="255"/>
        <end position="269"/>
    </location>
</feature>
<dbReference type="EnsemblPlants" id="Pp3c8_5480V3.2">
    <property type="protein sequence ID" value="Pp3c8_5480V3.2"/>
    <property type="gene ID" value="Pp3c8_5480"/>
</dbReference>
<dbReference type="SMART" id="SM01179">
    <property type="entry name" value="DUF862"/>
    <property type="match status" value="1"/>
</dbReference>
<evidence type="ECO:0000256" key="3">
    <source>
        <dbReference type="ARBA" id="ARBA00022801"/>
    </source>
</evidence>
<dbReference type="PANTHER" id="PTHR12378:SF9">
    <property type="entry name" value="OS06G0107000 PROTEIN"/>
    <property type="match status" value="1"/>
</dbReference>
<dbReference type="GO" id="GO:0101005">
    <property type="term" value="F:deubiquitinase activity"/>
    <property type="evidence" value="ECO:0000318"/>
    <property type="project" value="GO_Central"/>
</dbReference>
<evidence type="ECO:0000313" key="6">
    <source>
        <dbReference type="EMBL" id="PNR49286.1"/>
    </source>
</evidence>
<feature type="compositionally biased region" description="Polar residues" evidence="4">
    <location>
        <begin position="224"/>
        <end position="238"/>
    </location>
</feature>
<evidence type="ECO:0000256" key="2">
    <source>
        <dbReference type="ARBA" id="ARBA00022670"/>
    </source>
</evidence>
<dbReference type="Gene3D" id="3.90.1720.30">
    <property type="entry name" value="PPPDE domains"/>
    <property type="match status" value="1"/>
</dbReference>
<dbReference type="PANTHER" id="PTHR12378">
    <property type="entry name" value="DESUMOYLATING ISOPEPTIDASE"/>
    <property type="match status" value="1"/>
</dbReference>
<dbReference type="OrthoDB" id="412286at2759"/>
<evidence type="ECO:0000259" key="5">
    <source>
        <dbReference type="PROSITE" id="PS51858"/>
    </source>
</evidence>
<dbReference type="GeneID" id="112286072"/>
<reference evidence="6 8" key="2">
    <citation type="journal article" date="2018" name="Plant J.">
        <title>The Physcomitrella patens chromosome-scale assembly reveals moss genome structure and evolution.</title>
        <authorList>
            <person name="Lang D."/>
            <person name="Ullrich K.K."/>
            <person name="Murat F."/>
            <person name="Fuchs J."/>
            <person name="Jenkins J."/>
            <person name="Haas F.B."/>
            <person name="Piednoel M."/>
            <person name="Gundlach H."/>
            <person name="Van Bel M."/>
            <person name="Meyberg R."/>
            <person name="Vives C."/>
            <person name="Morata J."/>
            <person name="Symeonidi A."/>
            <person name="Hiss M."/>
            <person name="Muchero W."/>
            <person name="Kamisugi Y."/>
            <person name="Saleh O."/>
            <person name="Blanc G."/>
            <person name="Decker E.L."/>
            <person name="van Gessel N."/>
            <person name="Grimwood J."/>
            <person name="Hayes R.D."/>
            <person name="Graham S.W."/>
            <person name="Gunter L.E."/>
            <person name="McDaniel S.F."/>
            <person name="Hoernstein S.N.W."/>
            <person name="Larsson A."/>
            <person name="Li F.W."/>
            <person name="Perroud P.F."/>
            <person name="Phillips J."/>
            <person name="Ranjan P."/>
            <person name="Rokshar D.S."/>
            <person name="Rothfels C.J."/>
            <person name="Schneider L."/>
            <person name="Shu S."/>
            <person name="Stevenson D.W."/>
            <person name="Thummler F."/>
            <person name="Tillich M."/>
            <person name="Villarreal Aguilar J.C."/>
            <person name="Widiez T."/>
            <person name="Wong G.K."/>
            <person name="Wymore A."/>
            <person name="Zhang Y."/>
            <person name="Zimmer A.D."/>
            <person name="Quatrano R.S."/>
            <person name="Mayer K.F.X."/>
            <person name="Goodstein D."/>
            <person name="Casacuberta J.M."/>
            <person name="Vandepoele K."/>
            <person name="Reski R."/>
            <person name="Cuming A.C."/>
            <person name="Tuskan G.A."/>
            <person name="Maumus F."/>
            <person name="Salse J."/>
            <person name="Schmutz J."/>
            <person name="Rensing S.A."/>
        </authorList>
    </citation>
    <scope>NUCLEOTIDE SEQUENCE [LARGE SCALE GENOMIC DNA]</scope>
    <source>
        <strain evidence="7 8">cv. Gransden 2004</strain>
    </source>
</reference>
<dbReference type="RefSeq" id="XP_024383380.1">
    <property type="nucleotide sequence ID" value="XM_024527612.2"/>
</dbReference>
<evidence type="ECO:0000256" key="4">
    <source>
        <dbReference type="SAM" id="MobiDB-lite"/>
    </source>
</evidence>
<dbReference type="OMA" id="HFCEAFC"/>
<dbReference type="PROSITE" id="PS51858">
    <property type="entry name" value="PPPDE"/>
    <property type="match status" value="1"/>
</dbReference>
<dbReference type="Gramene" id="Pp3c8_5480V3.1">
    <property type="protein sequence ID" value="Pp3c8_5480V3.1"/>
    <property type="gene ID" value="Pp3c8_5480"/>
</dbReference>
<comment type="similarity">
    <text evidence="1">Belongs to the DeSI family.</text>
</comment>
<sequence length="269" mass="29559">MEDDRKVILHVYDVTNSANVRTNSVIVNLNKIMRGGIGLGGIFHGAVEVYGKEWSFGFCENGSGVFSCSPKKNPMYTYRESIPLGKTVMAKADVQKVLRDISREWPGNRYDLLKRNCNHFCDALCCKIGAQKLPLWVNRFANAGDAAIEVAEKTMEGLRQAKVEVMSVTKNAMRFMFGSGSPSSESPNSNSGRRSSFNTGSSSRFFSRNSSSSSQNGDGGRLSRLSSNSTEQRPTSLPWQECALSPSSFDSPSDSPRRSLDSSSHKLLQ</sequence>
<dbReference type="GO" id="GO:0006508">
    <property type="term" value="P:proteolysis"/>
    <property type="evidence" value="ECO:0007669"/>
    <property type="project" value="UniProtKB-KW"/>
</dbReference>
<organism evidence="6">
    <name type="scientific">Physcomitrium patens</name>
    <name type="common">Spreading-leaved earth moss</name>
    <name type="synonym">Physcomitrella patens</name>
    <dbReference type="NCBI Taxonomy" id="3218"/>
    <lineage>
        <taxon>Eukaryota</taxon>
        <taxon>Viridiplantae</taxon>
        <taxon>Streptophyta</taxon>
        <taxon>Embryophyta</taxon>
        <taxon>Bryophyta</taxon>
        <taxon>Bryophytina</taxon>
        <taxon>Bryopsida</taxon>
        <taxon>Funariidae</taxon>
        <taxon>Funariales</taxon>
        <taxon>Funariaceae</taxon>
        <taxon>Physcomitrium</taxon>
    </lineage>
</organism>
<feature type="compositionally biased region" description="Low complexity" evidence="4">
    <location>
        <begin position="177"/>
        <end position="214"/>
    </location>
</feature>
<protein>
    <recommendedName>
        <fullName evidence="5">PPPDE domain-containing protein</fullName>
    </recommendedName>
</protein>
<keyword evidence="3" id="KW-0378">Hydrolase</keyword>
<proteinExistence type="inferred from homology"/>
<dbReference type="Pfam" id="PF05903">
    <property type="entry name" value="Peptidase_C97"/>
    <property type="match status" value="1"/>
</dbReference>
<keyword evidence="8" id="KW-1185">Reference proteome</keyword>
<gene>
    <name evidence="7" type="primary">LOC112286072</name>
    <name evidence="6" type="ORF">PHYPA_011182</name>
</gene>
<dbReference type="InterPro" id="IPR008580">
    <property type="entry name" value="PPPDE_dom"/>
</dbReference>
<dbReference type="STRING" id="3218.A0A2K1K683"/>
<dbReference type="PaxDb" id="3218-PP1S411_22V6.1"/>
<dbReference type="EnsemblPlants" id="Pp3c8_5480V3.1">
    <property type="protein sequence ID" value="Pp3c8_5480V3.1"/>
    <property type="gene ID" value="Pp3c8_5480"/>
</dbReference>
<feature type="compositionally biased region" description="Low complexity" evidence="4">
    <location>
        <begin position="244"/>
        <end position="254"/>
    </location>
</feature>
<reference evidence="6 8" key="1">
    <citation type="journal article" date="2008" name="Science">
        <title>The Physcomitrella genome reveals evolutionary insights into the conquest of land by plants.</title>
        <authorList>
            <person name="Rensing S."/>
            <person name="Lang D."/>
            <person name="Zimmer A."/>
            <person name="Terry A."/>
            <person name="Salamov A."/>
            <person name="Shapiro H."/>
            <person name="Nishiyama T."/>
            <person name="Perroud P.-F."/>
            <person name="Lindquist E."/>
            <person name="Kamisugi Y."/>
            <person name="Tanahashi T."/>
            <person name="Sakakibara K."/>
            <person name="Fujita T."/>
            <person name="Oishi K."/>
            <person name="Shin-I T."/>
            <person name="Kuroki Y."/>
            <person name="Toyoda A."/>
            <person name="Suzuki Y."/>
            <person name="Hashimoto A."/>
            <person name="Yamaguchi K."/>
            <person name="Sugano A."/>
            <person name="Kohara Y."/>
            <person name="Fujiyama A."/>
            <person name="Anterola A."/>
            <person name="Aoki S."/>
            <person name="Ashton N."/>
            <person name="Barbazuk W.B."/>
            <person name="Barker E."/>
            <person name="Bennetzen J."/>
            <person name="Bezanilla M."/>
            <person name="Blankenship R."/>
            <person name="Cho S.H."/>
            <person name="Dutcher S."/>
            <person name="Estelle M."/>
            <person name="Fawcett J.A."/>
            <person name="Gundlach H."/>
            <person name="Hanada K."/>
            <person name="Heyl A."/>
            <person name="Hicks K.A."/>
            <person name="Hugh J."/>
            <person name="Lohr M."/>
            <person name="Mayer K."/>
            <person name="Melkozernov A."/>
            <person name="Murata T."/>
            <person name="Nelson D."/>
            <person name="Pils B."/>
            <person name="Prigge M."/>
            <person name="Reiss B."/>
            <person name="Renner T."/>
            <person name="Rombauts S."/>
            <person name="Rushton P."/>
            <person name="Sanderfoot A."/>
            <person name="Schween G."/>
            <person name="Shiu S.-H."/>
            <person name="Stueber K."/>
            <person name="Theodoulou F.L."/>
            <person name="Tu H."/>
            <person name="Van de Peer Y."/>
            <person name="Verrier P.J."/>
            <person name="Waters E."/>
            <person name="Wood A."/>
            <person name="Yang L."/>
            <person name="Cove D."/>
            <person name="Cuming A."/>
            <person name="Hasebe M."/>
            <person name="Lucas S."/>
            <person name="Mishler D.B."/>
            <person name="Reski R."/>
            <person name="Grigoriev I."/>
            <person name="Quatrano R.S."/>
            <person name="Boore J.L."/>
        </authorList>
    </citation>
    <scope>NUCLEOTIDE SEQUENCE [LARGE SCALE GENOMIC DNA]</scope>
    <source>
        <strain evidence="7 8">cv. Gransden 2004</strain>
    </source>
</reference>
<evidence type="ECO:0000256" key="1">
    <source>
        <dbReference type="ARBA" id="ARBA00008140"/>
    </source>
</evidence>
<evidence type="ECO:0000313" key="7">
    <source>
        <dbReference type="EnsemblPlants" id="Pp3c8_5480V3.1"/>
    </source>
</evidence>
<feature type="domain" description="PPPDE" evidence="5">
    <location>
        <begin position="5"/>
        <end position="145"/>
    </location>
</feature>
<accession>A0A2K1K683</accession>
<evidence type="ECO:0000313" key="8">
    <source>
        <dbReference type="Proteomes" id="UP000006727"/>
    </source>
</evidence>
<feature type="region of interest" description="Disordered" evidence="4">
    <location>
        <begin position="177"/>
        <end position="269"/>
    </location>
</feature>
<dbReference type="EMBL" id="ABEU02000008">
    <property type="protein sequence ID" value="PNR49286.1"/>
    <property type="molecule type" value="Genomic_DNA"/>
</dbReference>
<reference evidence="7" key="3">
    <citation type="submission" date="2020-12" db="UniProtKB">
        <authorList>
            <consortium name="EnsemblPlants"/>
        </authorList>
    </citation>
    <scope>IDENTIFICATION</scope>
</reference>
<dbReference type="InterPro" id="IPR042266">
    <property type="entry name" value="PPPDE_sf"/>
</dbReference>
<name>A0A2K1K683_PHYPA</name>
<keyword evidence="2" id="KW-0645">Protease</keyword>
<dbReference type="Gramene" id="Pp3c8_5480V3.2">
    <property type="protein sequence ID" value="Pp3c8_5480V3.2"/>
    <property type="gene ID" value="Pp3c8_5480"/>
</dbReference>
<dbReference type="Proteomes" id="UP000006727">
    <property type="component" value="Chromosome 8"/>
</dbReference>
<dbReference type="AlphaFoldDB" id="A0A2K1K683"/>